<dbReference type="RefSeq" id="WP_170225037.1">
    <property type="nucleotide sequence ID" value="NZ_VFOV01000001.1"/>
</dbReference>
<organism evidence="1 2">
    <name type="scientific">Nocardioides albertanoniae</name>
    <dbReference type="NCBI Taxonomy" id="1175486"/>
    <lineage>
        <taxon>Bacteria</taxon>
        <taxon>Bacillati</taxon>
        <taxon>Actinomycetota</taxon>
        <taxon>Actinomycetes</taxon>
        <taxon>Propionibacteriales</taxon>
        <taxon>Nocardioidaceae</taxon>
        <taxon>Nocardioides</taxon>
    </lineage>
</organism>
<name>A0A543A2V5_9ACTN</name>
<evidence type="ECO:0000313" key="1">
    <source>
        <dbReference type="EMBL" id="TQL66796.1"/>
    </source>
</evidence>
<dbReference type="Proteomes" id="UP000320209">
    <property type="component" value="Unassembled WGS sequence"/>
</dbReference>
<keyword evidence="2" id="KW-1185">Reference proteome</keyword>
<comment type="caution">
    <text evidence="1">The sequence shown here is derived from an EMBL/GenBank/DDBJ whole genome shotgun (WGS) entry which is preliminary data.</text>
</comment>
<evidence type="ECO:0000313" key="2">
    <source>
        <dbReference type="Proteomes" id="UP000320209"/>
    </source>
</evidence>
<protein>
    <submittedName>
        <fullName evidence="1">Uncharacterized protein</fullName>
    </submittedName>
</protein>
<dbReference type="EMBL" id="VFOV01000001">
    <property type="protein sequence ID" value="TQL66796.1"/>
    <property type="molecule type" value="Genomic_DNA"/>
</dbReference>
<reference evidence="1 2" key="1">
    <citation type="submission" date="2019-06" db="EMBL/GenBank/DDBJ databases">
        <title>Sequencing the genomes of 1000 actinobacteria strains.</title>
        <authorList>
            <person name="Klenk H.-P."/>
        </authorList>
    </citation>
    <scope>NUCLEOTIDE SEQUENCE [LARGE SCALE GENOMIC DNA]</scope>
    <source>
        <strain evidence="1 2">DSM 25218</strain>
    </source>
</reference>
<dbReference type="AlphaFoldDB" id="A0A543A2V5"/>
<accession>A0A543A2V5</accession>
<gene>
    <name evidence="1" type="ORF">FB381_0662</name>
</gene>
<sequence>MTYTNLISYDAELRYRQQAIRRATAADRLARQVKRRRPRRMDSIHN</sequence>
<proteinExistence type="predicted"/>